<evidence type="ECO:0000256" key="3">
    <source>
        <dbReference type="ARBA" id="ARBA00023004"/>
    </source>
</evidence>
<evidence type="ECO:0000256" key="2">
    <source>
        <dbReference type="ARBA" id="ARBA00022723"/>
    </source>
</evidence>
<proteinExistence type="predicted"/>
<keyword evidence="3" id="KW-0408">Iron</keyword>
<protein>
    <submittedName>
        <fullName evidence="6">Electron transporter RnfC</fullName>
    </submittedName>
</protein>
<evidence type="ECO:0000256" key="1">
    <source>
        <dbReference type="ARBA" id="ARBA00022485"/>
    </source>
</evidence>
<dbReference type="Proteomes" id="UP000316360">
    <property type="component" value="Unassembled WGS sequence"/>
</dbReference>
<keyword evidence="4" id="KW-0411">Iron-sulfur</keyword>
<dbReference type="Gene3D" id="3.40.50.11540">
    <property type="entry name" value="NADH-ubiquinone oxidoreductase 51kDa subunit"/>
    <property type="match status" value="1"/>
</dbReference>
<dbReference type="GO" id="GO:0016020">
    <property type="term" value="C:membrane"/>
    <property type="evidence" value="ECO:0007669"/>
    <property type="project" value="InterPro"/>
</dbReference>
<dbReference type="InterPro" id="IPR037225">
    <property type="entry name" value="Nuo51_FMN-bd_sf"/>
</dbReference>
<dbReference type="GO" id="GO:0046872">
    <property type="term" value="F:metal ion binding"/>
    <property type="evidence" value="ECO:0007669"/>
    <property type="project" value="UniProtKB-KW"/>
</dbReference>
<keyword evidence="2" id="KW-0479">Metal-binding</keyword>
<feature type="non-terminal residue" evidence="6">
    <location>
        <position position="1"/>
    </location>
</feature>
<dbReference type="PANTHER" id="PTHR43034:SF2">
    <property type="entry name" value="ION-TRANSLOCATING OXIDOREDUCTASE COMPLEX SUBUNIT C"/>
    <property type="match status" value="1"/>
</dbReference>
<sequence>GCECEPYLGCDNRIMIEHPEEIFTGIRIASKILGVKKIFIGVEDNKAEALASL</sequence>
<name>A0A523S5W8_UNCAE</name>
<dbReference type="SUPFAM" id="SSF142019">
    <property type="entry name" value="Nqo1 FMN-binding domain-like"/>
    <property type="match status" value="1"/>
</dbReference>
<evidence type="ECO:0000259" key="5">
    <source>
        <dbReference type="Pfam" id="PF01512"/>
    </source>
</evidence>
<comment type="caution">
    <text evidence="6">The sequence shown here is derived from an EMBL/GenBank/DDBJ whole genome shotgun (WGS) entry which is preliminary data.</text>
</comment>
<evidence type="ECO:0000313" key="7">
    <source>
        <dbReference type="Proteomes" id="UP000316360"/>
    </source>
</evidence>
<feature type="domain" description="NADH-ubiquinone oxidoreductase 51kDa subunit FMN-binding" evidence="5">
    <location>
        <begin position="1"/>
        <end position="53"/>
    </location>
</feature>
<dbReference type="EMBL" id="SOKJ01000005">
    <property type="protein sequence ID" value="TET13424.1"/>
    <property type="molecule type" value="Genomic_DNA"/>
</dbReference>
<reference evidence="6 7" key="1">
    <citation type="submission" date="2019-03" db="EMBL/GenBank/DDBJ databases">
        <title>Metabolic potential of uncultured bacteria and archaea associated with petroleum seepage in deep-sea sediments.</title>
        <authorList>
            <person name="Dong X."/>
            <person name="Hubert C."/>
        </authorList>
    </citation>
    <scope>NUCLEOTIDE SEQUENCE [LARGE SCALE GENOMIC DNA]</scope>
    <source>
        <strain evidence="6">E44_bin7</strain>
    </source>
</reference>
<dbReference type="InterPro" id="IPR011538">
    <property type="entry name" value="Nuo51_FMN-bd"/>
</dbReference>
<dbReference type="PANTHER" id="PTHR43034">
    <property type="entry name" value="ION-TRANSLOCATING OXIDOREDUCTASE COMPLEX SUBUNIT C"/>
    <property type="match status" value="1"/>
</dbReference>
<evidence type="ECO:0000256" key="4">
    <source>
        <dbReference type="ARBA" id="ARBA00023014"/>
    </source>
</evidence>
<accession>A0A523S5W8</accession>
<dbReference type="GO" id="GO:0009055">
    <property type="term" value="F:electron transfer activity"/>
    <property type="evidence" value="ECO:0007669"/>
    <property type="project" value="InterPro"/>
</dbReference>
<evidence type="ECO:0000313" key="6">
    <source>
        <dbReference type="EMBL" id="TET13424.1"/>
    </source>
</evidence>
<dbReference type="Pfam" id="PF01512">
    <property type="entry name" value="Complex1_51K"/>
    <property type="match status" value="1"/>
</dbReference>
<dbReference type="GO" id="GO:0051539">
    <property type="term" value="F:4 iron, 4 sulfur cluster binding"/>
    <property type="evidence" value="ECO:0007669"/>
    <property type="project" value="UniProtKB-KW"/>
</dbReference>
<dbReference type="InterPro" id="IPR010208">
    <property type="entry name" value="Ion_transpt_RnfC/RsxC"/>
</dbReference>
<gene>
    <name evidence="6" type="ORF">E3J84_00075</name>
</gene>
<keyword evidence="1" id="KW-0004">4Fe-4S</keyword>
<dbReference type="AlphaFoldDB" id="A0A523S5W8"/>
<organism evidence="6 7">
    <name type="scientific">Aerophobetes bacterium</name>
    <dbReference type="NCBI Taxonomy" id="2030807"/>
    <lineage>
        <taxon>Bacteria</taxon>
        <taxon>Candidatus Aerophobota</taxon>
    </lineage>
</organism>